<organism evidence="2 3">
    <name type="scientific">Micromonospora cremea</name>
    <dbReference type="NCBI Taxonomy" id="709881"/>
    <lineage>
        <taxon>Bacteria</taxon>
        <taxon>Bacillati</taxon>
        <taxon>Actinomycetota</taxon>
        <taxon>Actinomycetes</taxon>
        <taxon>Micromonosporales</taxon>
        <taxon>Micromonosporaceae</taxon>
        <taxon>Micromonospora</taxon>
    </lineage>
</organism>
<keyword evidence="1" id="KW-0472">Membrane</keyword>
<dbReference type="STRING" id="709881.SAMN04489832_0685"/>
<gene>
    <name evidence="2" type="ORF">SAMN04489832_0685</name>
</gene>
<keyword evidence="1" id="KW-0812">Transmembrane</keyword>
<accession>A0A1N5U9D0</accession>
<evidence type="ECO:0000313" key="3">
    <source>
        <dbReference type="Proteomes" id="UP000185124"/>
    </source>
</evidence>
<proteinExistence type="predicted"/>
<dbReference type="InterPro" id="IPR025238">
    <property type="entry name" value="DUF4184"/>
</dbReference>
<dbReference type="EMBL" id="FSQT01000001">
    <property type="protein sequence ID" value="SIM56927.1"/>
    <property type="molecule type" value="Genomic_DNA"/>
</dbReference>
<dbReference type="Pfam" id="PF13803">
    <property type="entry name" value="DUF4184"/>
    <property type="match status" value="1"/>
</dbReference>
<feature type="transmembrane region" description="Helical" evidence="1">
    <location>
        <begin position="98"/>
        <end position="119"/>
    </location>
</feature>
<keyword evidence="1" id="KW-1133">Transmembrane helix</keyword>
<dbReference type="RefSeq" id="WP_074308646.1">
    <property type="nucleotide sequence ID" value="NZ_FSQT01000001.1"/>
</dbReference>
<sequence>MPFTGSHVAAVLPLARSAWLAPSALVLGSMVPDLPYYLPLPVQATLTHSLAGVLGVDVVLGLAAVALWHGLLARFLIAISPIRLRDRLPPPARHRHRPAVRVAILVVSLVLGAATHVLWDSFTHDGMWGATHIGWLAESHLGMPGYRWAQRVSDVVGACAVVVWLVRWWRTQSPAAATAHWPSADRVLVVLAWTAIGLAAAAGAALAATEDVAPQRMVFLAVTRAGGAAMTTAIVLAACYTVLARHDHRSRAGRSRSS</sequence>
<evidence type="ECO:0008006" key="4">
    <source>
        <dbReference type="Google" id="ProtNLM"/>
    </source>
</evidence>
<keyword evidence="3" id="KW-1185">Reference proteome</keyword>
<dbReference type="AlphaFoldDB" id="A0A1N5U9D0"/>
<evidence type="ECO:0000313" key="2">
    <source>
        <dbReference type="EMBL" id="SIM56927.1"/>
    </source>
</evidence>
<feature type="transmembrane region" description="Helical" evidence="1">
    <location>
        <begin position="221"/>
        <end position="244"/>
    </location>
</feature>
<reference evidence="3" key="1">
    <citation type="submission" date="2016-12" db="EMBL/GenBank/DDBJ databases">
        <authorList>
            <person name="Varghese N."/>
            <person name="Submissions S."/>
        </authorList>
    </citation>
    <scope>NUCLEOTIDE SEQUENCE [LARGE SCALE GENOMIC DNA]</scope>
    <source>
        <strain evidence="3">DSM 45599</strain>
    </source>
</reference>
<protein>
    <recommendedName>
        <fullName evidence="4">DUF4184 family protein</fullName>
    </recommendedName>
</protein>
<evidence type="ECO:0000256" key="1">
    <source>
        <dbReference type="SAM" id="Phobius"/>
    </source>
</evidence>
<dbReference type="OrthoDB" id="8481923at2"/>
<feature type="transmembrane region" description="Helical" evidence="1">
    <location>
        <begin position="187"/>
        <end position="209"/>
    </location>
</feature>
<name>A0A1N5U9D0_9ACTN</name>
<feature type="transmembrane region" description="Helical" evidence="1">
    <location>
        <begin position="148"/>
        <end position="166"/>
    </location>
</feature>
<feature type="transmembrane region" description="Helical" evidence="1">
    <location>
        <begin position="52"/>
        <end position="77"/>
    </location>
</feature>
<dbReference type="Proteomes" id="UP000185124">
    <property type="component" value="Unassembled WGS sequence"/>
</dbReference>